<dbReference type="GO" id="GO:0043122">
    <property type="term" value="P:regulation of canonical NF-kappaB signal transduction"/>
    <property type="evidence" value="ECO:0007669"/>
    <property type="project" value="TreeGrafter"/>
</dbReference>
<dbReference type="Gene3D" id="2.60.210.10">
    <property type="entry name" value="Apoptosis, Tumor Necrosis Factor Receptor Associated Protein 2, Chain A"/>
    <property type="match status" value="1"/>
</dbReference>
<feature type="compositionally biased region" description="Low complexity" evidence="7">
    <location>
        <begin position="300"/>
        <end position="318"/>
    </location>
</feature>
<reference evidence="10 11" key="1">
    <citation type="journal article" date="2023" name="Arcadia Sci">
        <title>De novo assembly of a long-read Amblyomma americanum tick genome.</title>
        <authorList>
            <person name="Chou S."/>
            <person name="Poskanzer K.E."/>
            <person name="Rollins M."/>
            <person name="Thuy-Boun P.S."/>
        </authorList>
    </citation>
    <scope>NUCLEOTIDE SEQUENCE [LARGE SCALE GENOMIC DNA]</scope>
    <source>
        <strain evidence="10">F_SG_1</strain>
        <tissue evidence="10">Salivary glands</tissue>
    </source>
</reference>
<dbReference type="InterPro" id="IPR013083">
    <property type="entry name" value="Znf_RING/FYVE/PHD"/>
</dbReference>
<evidence type="ECO:0000256" key="5">
    <source>
        <dbReference type="ARBA" id="ARBA00022833"/>
    </source>
</evidence>
<comment type="caution">
    <text evidence="10">The sequence shown here is derived from an EMBL/GenBank/DDBJ whole genome shotgun (WGS) entry which is preliminary data.</text>
</comment>
<dbReference type="SUPFAM" id="SSF49599">
    <property type="entry name" value="TRAF domain-like"/>
    <property type="match status" value="2"/>
</dbReference>
<dbReference type="InterPro" id="IPR001841">
    <property type="entry name" value="Znf_RING"/>
</dbReference>
<evidence type="ECO:0000313" key="10">
    <source>
        <dbReference type="EMBL" id="KAK8758720.1"/>
    </source>
</evidence>
<name>A0AAQ4D8D0_AMBAM</name>
<evidence type="ECO:0008006" key="12">
    <source>
        <dbReference type="Google" id="ProtNLM"/>
    </source>
</evidence>
<evidence type="ECO:0000256" key="1">
    <source>
        <dbReference type="ARBA" id="ARBA00004496"/>
    </source>
</evidence>
<feature type="compositionally biased region" description="Polar residues" evidence="7">
    <location>
        <begin position="277"/>
        <end position="288"/>
    </location>
</feature>
<dbReference type="PROSITE" id="PS00518">
    <property type="entry name" value="ZF_RING_1"/>
    <property type="match status" value="1"/>
</dbReference>
<feature type="compositionally biased region" description="Polar residues" evidence="7">
    <location>
        <begin position="213"/>
        <end position="226"/>
    </location>
</feature>
<organism evidence="10 11">
    <name type="scientific">Amblyomma americanum</name>
    <name type="common">Lone star tick</name>
    <dbReference type="NCBI Taxonomy" id="6943"/>
    <lineage>
        <taxon>Eukaryota</taxon>
        <taxon>Metazoa</taxon>
        <taxon>Ecdysozoa</taxon>
        <taxon>Arthropoda</taxon>
        <taxon>Chelicerata</taxon>
        <taxon>Arachnida</taxon>
        <taxon>Acari</taxon>
        <taxon>Parasitiformes</taxon>
        <taxon>Ixodida</taxon>
        <taxon>Ixodoidea</taxon>
        <taxon>Ixodidae</taxon>
        <taxon>Amblyomminae</taxon>
        <taxon>Amblyomma</taxon>
    </lineage>
</organism>
<dbReference type="Gene3D" id="3.30.40.10">
    <property type="entry name" value="Zinc/RING finger domain, C3HC4 (zinc finger)"/>
    <property type="match status" value="1"/>
</dbReference>
<feature type="compositionally biased region" description="Low complexity" evidence="7">
    <location>
        <begin position="253"/>
        <end position="267"/>
    </location>
</feature>
<dbReference type="InterPro" id="IPR017907">
    <property type="entry name" value="Znf_RING_CS"/>
</dbReference>
<evidence type="ECO:0000259" key="8">
    <source>
        <dbReference type="PROSITE" id="PS50089"/>
    </source>
</evidence>
<dbReference type="CDD" id="cd16449">
    <property type="entry name" value="RING-HC"/>
    <property type="match status" value="1"/>
</dbReference>
<evidence type="ECO:0000259" key="9">
    <source>
        <dbReference type="PROSITE" id="PS50144"/>
    </source>
</evidence>
<evidence type="ECO:0000256" key="2">
    <source>
        <dbReference type="ARBA" id="ARBA00022490"/>
    </source>
</evidence>
<comment type="subcellular location">
    <subcellularLocation>
        <location evidence="1">Cytoplasm</location>
    </subcellularLocation>
</comment>
<keyword evidence="3" id="KW-0479">Metal-binding</keyword>
<evidence type="ECO:0000313" key="11">
    <source>
        <dbReference type="Proteomes" id="UP001321473"/>
    </source>
</evidence>
<proteinExistence type="predicted"/>
<keyword evidence="4 6" id="KW-0863">Zinc-finger</keyword>
<keyword evidence="2" id="KW-0963">Cytoplasm</keyword>
<dbReference type="PROSITE" id="PS50144">
    <property type="entry name" value="MATH"/>
    <property type="match status" value="1"/>
</dbReference>
<dbReference type="AlphaFoldDB" id="A0AAQ4D8D0"/>
<dbReference type="PANTHER" id="PTHR10131">
    <property type="entry name" value="TNF RECEPTOR ASSOCIATED FACTOR"/>
    <property type="match status" value="1"/>
</dbReference>
<dbReference type="PANTHER" id="PTHR10131:SF157">
    <property type="entry name" value="RECEPTOR-ASSOCIATED FACTOR, PUTATIVE-RELATED"/>
    <property type="match status" value="1"/>
</dbReference>
<dbReference type="InterPro" id="IPR002083">
    <property type="entry name" value="MATH/TRAF_dom"/>
</dbReference>
<dbReference type="PROSITE" id="PS50089">
    <property type="entry name" value="ZF_RING_2"/>
    <property type="match status" value="1"/>
</dbReference>
<dbReference type="GO" id="GO:0005737">
    <property type="term" value="C:cytoplasm"/>
    <property type="evidence" value="ECO:0007669"/>
    <property type="project" value="UniProtKB-SubCell"/>
</dbReference>
<evidence type="ECO:0000256" key="4">
    <source>
        <dbReference type="ARBA" id="ARBA00022771"/>
    </source>
</evidence>
<sequence length="472" mass="51759">MATHSYTCVGFSAKIDWKTIEFLLPMPVYRICSVCGILPDMIFSLECGHVFCPTCMNELMLNSPVVACPFDKQAFEHERVSRDSSSQGYVSGCKSFCLNKAFGCNYIGPVSEMVEHYYSECSHHVVHCRSCKKPIARINVLAHLRSGCLTDVLASEMARTPAGPSAVGGGSDADNYLSTILSKIENLENVVLTRTNRLEDVLRVSRSSRTTSAVGNQVDTTANATADSRPDTTTVDTTTVDTTAQEEEHTDVESAASSSPSEDAATPVVNGDATAADTPSTSSRDQSPSEPPANRENGVSEQQAAESASDAAKAEPSATPQAFFTFDWEVKPFRKYRNAPMQVFTSQPLIVGENGYRVKLEGKFHDLGGPALFLGLYMRILKGPNDTSLQWPFNRKCSFVLLHSRHRYRDLTFSFSDEMNVEEMQNAANTSLKRPKQKENDSVGIDKCVPVAKMMQGGFVKGNVFKVRFVVE</sequence>
<feature type="region of interest" description="Disordered" evidence="7">
    <location>
        <begin position="206"/>
        <end position="318"/>
    </location>
</feature>
<dbReference type="SMART" id="SM00184">
    <property type="entry name" value="RING"/>
    <property type="match status" value="1"/>
</dbReference>
<dbReference type="SUPFAM" id="SSF57850">
    <property type="entry name" value="RING/U-box"/>
    <property type="match status" value="1"/>
</dbReference>
<dbReference type="Proteomes" id="UP001321473">
    <property type="component" value="Unassembled WGS sequence"/>
</dbReference>
<protein>
    <recommendedName>
        <fullName evidence="12">Tnf receptor-associated factor</fullName>
    </recommendedName>
</protein>
<evidence type="ECO:0000256" key="6">
    <source>
        <dbReference type="PROSITE-ProRule" id="PRU00175"/>
    </source>
</evidence>
<dbReference type="Pfam" id="PF21355">
    <property type="entry name" value="TRAF-mep_MATH"/>
    <property type="match status" value="1"/>
</dbReference>
<accession>A0AAQ4D8D0</accession>
<dbReference type="GO" id="GO:0008270">
    <property type="term" value="F:zinc ion binding"/>
    <property type="evidence" value="ECO:0007669"/>
    <property type="project" value="UniProtKB-KW"/>
</dbReference>
<gene>
    <name evidence="10" type="ORF">V5799_003651</name>
</gene>
<feature type="domain" description="MATH" evidence="9">
    <location>
        <begin position="323"/>
        <end position="471"/>
    </location>
</feature>
<evidence type="ECO:0000256" key="3">
    <source>
        <dbReference type="ARBA" id="ARBA00022723"/>
    </source>
</evidence>
<evidence type="ECO:0000256" key="7">
    <source>
        <dbReference type="SAM" id="MobiDB-lite"/>
    </source>
</evidence>
<dbReference type="InterPro" id="IPR049342">
    <property type="entry name" value="TRAF1-6_MATH_dom"/>
</dbReference>
<dbReference type="InterPro" id="IPR008974">
    <property type="entry name" value="TRAF-like"/>
</dbReference>
<keyword evidence="5" id="KW-0862">Zinc</keyword>
<keyword evidence="11" id="KW-1185">Reference proteome</keyword>
<dbReference type="EMBL" id="JARKHS020033760">
    <property type="protein sequence ID" value="KAK8758720.1"/>
    <property type="molecule type" value="Genomic_DNA"/>
</dbReference>
<feature type="domain" description="RING-type" evidence="8">
    <location>
        <begin position="32"/>
        <end position="72"/>
    </location>
</feature>
<feature type="compositionally biased region" description="Low complexity" evidence="7">
    <location>
        <begin position="231"/>
        <end position="243"/>
    </location>
</feature>